<organism evidence="1">
    <name type="scientific">uncultured Sulfurovum sp</name>
    <dbReference type="NCBI Taxonomy" id="269237"/>
    <lineage>
        <taxon>Bacteria</taxon>
        <taxon>Pseudomonadati</taxon>
        <taxon>Campylobacterota</taxon>
        <taxon>Epsilonproteobacteria</taxon>
        <taxon>Campylobacterales</taxon>
        <taxon>Sulfurovaceae</taxon>
        <taxon>Sulfurovum</taxon>
        <taxon>environmental samples</taxon>
    </lineage>
</organism>
<gene>
    <name evidence="1" type="ORF">HELGO_WM57559</name>
</gene>
<accession>A0A6S6U5A4</accession>
<evidence type="ECO:0000313" key="1">
    <source>
        <dbReference type="EMBL" id="CAA6823358.1"/>
    </source>
</evidence>
<name>A0A6S6U5A4_9BACT</name>
<sequence length="167" mass="19650">MRNNGVSNIEAQSFYKINFYAVGQGLFSSGHINLHNYKYNGEEYVEAKNLKGIMKELHQRNFSRDIIKDIVKKINVPKVWHRREKYLTHKLSFLFDYRRITSQEIVNEILAEELYLYDENDIETEVKKFHFVYDCGTVSSLKSPSTPIKKQIDDEFSKNMGRASQIS</sequence>
<dbReference type="AlphaFoldDB" id="A0A6S6U5A4"/>
<protein>
    <submittedName>
        <fullName evidence="1">Uncharacterized protein</fullName>
    </submittedName>
</protein>
<reference evidence="1" key="1">
    <citation type="submission" date="2020-01" db="EMBL/GenBank/DDBJ databases">
        <authorList>
            <person name="Meier V. D."/>
            <person name="Meier V D."/>
        </authorList>
    </citation>
    <scope>NUCLEOTIDE SEQUENCE</scope>
    <source>
        <strain evidence="1">HLG_WM_MAG_03</strain>
    </source>
</reference>
<proteinExistence type="predicted"/>
<dbReference type="EMBL" id="CACVAR010000351">
    <property type="protein sequence ID" value="CAA6823358.1"/>
    <property type="molecule type" value="Genomic_DNA"/>
</dbReference>